<proteinExistence type="predicted"/>
<sequence length="231" mass="27154">MSIRIAIQRELDSPIPLEIRPETRMAGNQEGLGLIDAKDLQLRSIQQHMDNVHAPELLKYLPSGIKRPDTYKRNELVHAGNVIFDLDFLRRVDSVFLVENKVQRHDLLAAFRNRYGDDPEAFQGYLPAEVERIINLKSSLTHLWTWKDLKRPGDNEHISKRDALINMCDTAIRRWFQRTTHPYSMDEVASTFADIRNRYDIERECIEKESKSLGKFQRLRNKVRGLKRFKK</sequence>
<dbReference type="Proteomes" id="UP000509510">
    <property type="component" value="Chromosome I"/>
</dbReference>
<name>A0A7H8QHM3_TALRU</name>
<reference evidence="2" key="1">
    <citation type="submission" date="2020-06" db="EMBL/GenBank/DDBJ databases">
        <title>A chromosome-scale genome assembly of Talaromyces rugulosus W13939.</title>
        <authorList>
            <person name="Wang B."/>
            <person name="Guo L."/>
            <person name="Ye K."/>
            <person name="Wang L."/>
        </authorList>
    </citation>
    <scope>NUCLEOTIDE SEQUENCE [LARGE SCALE GENOMIC DNA]</scope>
    <source>
        <strain evidence="2">W13939</strain>
    </source>
</reference>
<evidence type="ECO:0000313" key="1">
    <source>
        <dbReference type="EMBL" id="QKX53479.1"/>
    </source>
</evidence>
<organism evidence="1 2">
    <name type="scientific">Talaromyces rugulosus</name>
    <name type="common">Penicillium rugulosum</name>
    <dbReference type="NCBI Taxonomy" id="121627"/>
    <lineage>
        <taxon>Eukaryota</taxon>
        <taxon>Fungi</taxon>
        <taxon>Dikarya</taxon>
        <taxon>Ascomycota</taxon>
        <taxon>Pezizomycotina</taxon>
        <taxon>Eurotiomycetes</taxon>
        <taxon>Eurotiomycetidae</taxon>
        <taxon>Eurotiales</taxon>
        <taxon>Trichocomaceae</taxon>
        <taxon>Talaromyces</taxon>
        <taxon>Talaromyces sect. Islandici</taxon>
    </lineage>
</organism>
<keyword evidence="2" id="KW-1185">Reference proteome</keyword>
<gene>
    <name evidence="1" type="ORF">TRUGW13939_00558</name>
</gene>
<dbReference type="EMBL" id="CP055898">
    <property type="protein sequence ID" value="QKX53479.1"/>
    <property type="molecule type" value="Genomic_DNA"/>
</dbReference>
<dbReference type="GeneID" id="55988071"/>
<accession>A0A7H8QHM3</accession>
<evidence type="ECO:0000313" key="2">
    <source>
        <dbReference type="Proteomes" id="UP000509510"/>
    </source>
</evidence>
<dbReference type="AlphaFoldDB" id="A0A7H8QHM3"/>
<dbReference type="RefSeq" id="XP_035339658.1">
    <property type="nucleotide sequence ID" value="XM_035483765.1"/>
</dbReference>
<protein>
    <submittedName>
        <fullName evidence="1">Uncharacterized protein</fullName>
    </submittedName>
</protein>
<dbReference type="KEGG" id="trg:TRUGW13939_00558"/>